<dbReference type="InterPro" id="IPR036640">
    <property type="entry name" value="ABC1_TM_sf"/>
</dbReference>
<feature type="transmembrane region" description="Helical" evidence="7">
    <location>
        <begin position="71"/>
        <end position="92"/>
    </location>
</feature>
<dbReference type="PROSITE" id="PS50893">
    <property type="entry name" value="ABC_TRANSPORTER_2"/>
    <property type="match status" value="1"/>
</dbReference>
<dbReference type="SUPFAM" id="SSF52540">
    <property type="entry name" value="P-loop containing nucleoside triphosphate hydrolases"/>
    <property type="match status" value="1"/>
</dbReference>
<dbReference type="Gene3D" id="3.40.50.300">
    <property type="entry name" value="P-loop containing nucleotide triphosphate hydrolases"/>
    <property type="match status" value="1"/>
</dbReference>
<dbReference type="InterPro" id="IPR027417">
    <property type="entry name" value="P-loop_NTPase"/>
</dbReference>
<proteinExistence type="predicted"/>
<keyword evidence="5 7" id="KW-1133">Transmembrane helix</keyword>
<sequence length="611" mass="70599">MNQEMYSFNLKDAIKSFKSFPKVFKLLWSVRKLHLILISMFYIINGMLPAVSILATQSLLNAIQTSRDKEFIYVLYPLIVYLGLNSFGYIILQLNSYLQSIFRIDLNYKMSVMILDKAKTLSLSDFENSEVYDKLRRAQNEAIERPYAVFSIVLSLISQFLGLISSLAILLYWKPWVILLVVIIPIISTIYMAKMGHLQYKIEYGRSQERRKSWYLNYLMTNDIAFKEINIYRLGDYLIEGYKKLNKKFIKQDKKIIKKRTLASFIFEILDQIVGGFILYLIVKSAYIGEILLGNTVAYIRSLSNIKGNMEGLLSSISAMYQNNLYIKQLFDFLEMPVKEELSISDSIQIEEINTIELMDVSFKYPNRREYALRNISFKIRKGETISLVGENGSGKSTLIKLISGFYHDYEGEILINGVSIKKINKEDLGSKVGIIFQDFNRYELTCRENIGLGNIDLIDNDIKLQEAIDKAYAREMVSNLPKGIDTQLGVWFDEGVQLSGGQWQRIALSRAFLRNADCYILDEPSASLDPVSEHEIFRRTSDLAKDKISIFISHRLYNLRKISSKVLVLKEGKLIEEGTHEELMNLNKHYRYLYDLQNAIDLVDDIESIA</sequence>
<feature type="domain" description="ABC transmembrane type-1" evidence="9">
    <location>
        <begin position="36"/>
        <end position="322"/>
    </location>
</feature>
<reference evidence="10 11" key="1">
    <citation type="submission" date="2019-09" db="EMBL/GenBank/DDBJ databases">
        <title>In-depth cultivation of the pig gut microbiome towards novel bacterial diversity and tailored functional studies.</title>
        <authorList>
            <person name="Wylensek D."/>
            <person name="Hitch T.C.A."/>
            <person name="Clavel T."/>
        </authorList>
    </citation>
    <scope>NUCLEOTIDE SEQUENCE [LARGE SCALE GENOMIC DNA]</scope>
    <source>
        <strain evidence="10 11">WCA3-693-APC-4?</strain>
    </source>
</reference>
<comment type="subcellular location">
    <subcellularLocation>
        <location evidence="1">Cell membrane</location>
        <topology evidence="1">Multi-pass membrane protein</topology>
    </subcellularLocation>
</comment>
<dbReference type="GO" id="GO:0005886">
    <property type="term" value="C:plasma membrane"/>
    <property type="evidence" value="ECO:0007669"/>
    <property type="project" value="UniProtKB-SubCell"/>
</dbReference>
<comment type="caution">
    <text evidence="10">The sequence shown here is derived from an EMBL/GenBank/DDBJ whole genome shotgun (WGS) entry which is preliminary data.</text>
</comment>
<dbReference type="PROSITE" id="PS00211">
    <property type="entry name" value="ABC_TRANSPORTER_1"/>
    <property type="match status" value="1"/>
</dbReference>
<feature type="transmembrane region" description="Helical" evidence="7">
    <location>
        <begin position="261"/>
        <end position="283"/>
    </location>
</feature>
<dbReference type="EMBL" id="VUNQ01000028">
    <property type="protein sequence ID" value="MSU02283.1"/>
    <property type="molecule type" value="Genomic_DNA"/>
</dbReference>
<evidence type="ECO:0000256" key="5">
    <source>
        <dbReference type="ARBA" id="ARBA00022989"/>
    </source>
</evidence>
<dbReference type="AlphaFoldDB" id="A0A6N7XXW0"/>
<dbReference type="Proteomes" id="UP000469523">
    <property type="component" value="Unassembled WGS sequence"/>
</dbReference>
<evidence type="ECO:0000259" key="8">
    <source>
        <dbReference type="PROSITE" id="PS50893"/>
    </source>
</evidence>
<evidence type="ECO:0000256" key="4">
    <source>
        <dbReference type="ARBA" id="ARBA00022840"/>
    </source>
</evidence>
<organism evidence="10 11">
    <name type="scientific">Tissierella pigra</name>
    <dbReference type="NCBI Taxonomy" id="2607614"/>
    <lineage>
        <taxon>Bacteria</taxon>
        <taxon>Bacillati</taxon>
        <taxon>Bacillota</taxon>
        <taxon>Tissierellia</taxon>
        <taxon>Tissierellales</taxon>
        <taxon>Tissierellaceae</taxon>
        <taxon>Tissierella</taxon>
    </lineage>
</organism>
<dbReference type="SMART" id="SM00382">
    <property type="entry name" value="AAA"/>
    <property type="match status" value="1"/>
</dbReference>
<keyword evidence="6 7" id="KW-0472">Membrane</keyword>
<dbReference type="GO" id="GO:0015421">
    <property type="term" value="F:ABC-type oligopeptide transporter activity"/>
    <property type="evidence" value="ECO:0007669"/>
    <property type="project" value="TreeGrafter"/>
</dbReference>
<evidence type="ECO:0000256" key="7">
    <source>
        <dbReference type="SAM" id="Phobius"/>
    </source>
</evidence>
<evidence type="ECO:0000256" key="1">
    <source>
        <dbReference type="ARBA" id="ARBA00004651"/>
    </source>
</evidence>
<dbReference type="RefSeq" id="WP_154440990.1">
    <property type="nucleotide sequence ID" value="NZ_VUNQ01000028.1"/>
</dbReference>
<dbReference type="Pfam" id="PF00005">
    <property type="entry name" value="ABC_tran"/>
    <property type="match status" value="1"/>
</dbReference>
<dbReference type="PANTHER" id="PTHR43394:SF1">
    <property type="entry name" value="ATP-BINDING CASSETTE SUB-FAMILY B MEMBER 10, MITOCHONDRIAL"/>
    <property type="match status" value="1"/>
</dbReference>
<keyword evidence="3" id="KW-0547">Nucleotide-binding</keyword>
<evidence type="ECO:0000256" key="3">
    <source>
        <dbReference type="ARBA" id="ARBA00022741"/>
    </source>
</evidence>
<dbReference type="InterPro" id="IPR017871">
    <property type="entry name" value="ABC_transporter-like_CS"/>
</dbReference>
<dbReference type="InterPro" id="IPR003439">
    <property type="entry name" value="ABC_transporter-like_ATP-bd"/>
</dbReference>
<dbReference type="InterPro" id="IPR039421">
    <property type="entry name" value="Type_1_exporter"/>
</dbReference>
<feature type="transmembrane region" description="Helical" evidence="7">
    <location>
        <begin position="176"/>
        <end position="193"/>
    </location>
</feature>
<evidence type="ECO:0000259" key="9">
    <source>
        <dbReference type="PROSITE" id="PS50929"/>
    </source>
</evidence>
<keyword evidence="4 10" id="KW-0067">ATP-binding</keyword>
<protein>
    <submittedName>
        <fullName evidence="10">ABC transporter ATP-binding protein</fullName>
    </submittedName>
</protein>
<evidence type="ECO:0000256" key="6">
    <source>
        <dbReference type="ARBA" id="ARBA00023136"/>
    </source>
</evidence>
<dbReference type="GO" id="GO:0005524">
    <property type="term" value="F:ATP binding"/>
    <property type="evidence" value="ECO:0007669"/>
    <property type="project" value="UniProtKB-KW"/>
</dbReference>
<dbReference type="InterPro" id="IPR011527">
    <property type="entry name" value="ABC1_TM_dom"/>
</dbReference>
<evidence type="ECO:0000256" key="2">
    <source>
        <dbReference type="ARBA" id="ARBA00022692"/>
    </source>
</evidence>
<feature type="transmembrane region" description="Helical" evidence="7">
    <location>
        <begin position="35"/>
        <end position="59"/>
    </location>
</feature>
<name>A0A6N7XXW0_9FIRM</name>
<accession>A0A6N7XXW0</accession>
<dbReference type="PROSITE" id="PS50929">
    <property type="entry name" value="ABC_TM1F"/>
    <property type="match status" value="1"/>
</dbReference>
<dbReference type="InterPro" id="IPR003593">
    <property type="entry name" value="AAA+_ATPase"/>
</dbReference>
<dbReference type="GO" id="GO:0016887">
    <property type="term" value="F:ATP hydrolysis activity"/>
    <property type="evidence" value="ECO:0007669"/>
    <property type="project" value="InterPro"/>
</dbReference>
<gene>
    <name evidence="10" type="ORF">FYJ83_12450</name>
</gene>
<feature type="transmembrane region" description="Helical" evidence="7">
    <location>
        <begin position="147"/>
        <end position="170"/>
    </location>
</feature>
<keyword evidence="11" id="KW-1185">Reference proteome</keyword>
<evidence type="ECO:0000313" key="11">
    <source>
        <dbReference type="Proteomes" id="UP000469523"/>
    </source>
</evidence>
<evidence type="ECO:0000313" key="10">
    <source>
        <dbReference type="EMBL" id="MSU02283.1"/>
    </source>
</evidence>
<dbReference type="SUPFAM" id="SSF90123">
    <property type="entry name" value="ABC transporter transmembrane region"/>
    <property type="match status" value="1"/>
</dbReference>
<dbReference type="PANTHER" id="PTHR43394">
    <property type="entry name" value="ATP-DEPENDENT PERMEASE MDL1, MITOCHONDRIAL"/>
    <property type="match status" value="1"/>
</dbReference>
<feature type="domain" description="ABC transporter" evidence="8">
    <location>
        <begin position="356"/>
        <end position="597"/>
    </location>
</feature>
<keyword evidence="2 7" id="KW-0812">Transmembrane</keyword>
<dbReference type="Gene3D" id="1.20.1560.10">
    <property type="entry name" value="ABC transporter type 1, transmembrane domain"/>
    <property type="match status" value="1"/>
</dbReference>